<dbReference type="InterPro" id="IPR003340">
    <property type="entry name" value="B3_DNA-bd"/>
</dbReference>
<keyword evidence="5" id="KW-0539">Nucleus</keyword>
<dbReference type="GO" id="GO:0005634">
    <property type="term" value="C:nucleus"/>
    <property type="evidence" value="ECO:0007669"/>
    <property type="project" value="UniProtKB-SubCell"/>
</dbReference>
<sequence length="116" mass="13590">MEYPMAYLKPIFYKMVENDGPTQSLCLPYQFYMDNTETMPPVVRLIFKSDKYWTCDLKQAEERTECFSLTKGWKEFASAASLQPSEVLMFYQVGKNSYVVSIYLNVMVQRMNHPAP</sequence>
<reference evidence="7 8" key="1">
    <citation type="journal article" date="2021" name="Nat. Commun.">
        <title>Incipient diploidization of the medicinal plant Perilla within 10,000 years.</title>
        <authorList>
            <person name="Zhang Y."/>
            <person name="Shen Q."/>
            <person name="Leng L."/>
            <person name="Zhang D."/>
            <person name="Chen S."/>
            <person name="Shi Y."/>
            <person name="Ning Z."/>
            <person name="Chen S."/>
        </authorList>
    </citation>
    <scope>NUCLEOTIDE SEQUENCE [LARGE SCALE GENOMIC DNA]</scope>
    <source>
        <strain evidence="8">cv. PC099</strain>
    </source>
</reference>
<keyword evidence="8" id="KW-1185">Reference proteome</keyword>
<evidence type="ECO:0000313" key="8">
    <source>
        <dbReference type="Proteomes" id="UP001190926"/>
    </source>
</evidence>
<dbReference type="Gene3D" id="2.40.330.10">
    <property type="entry name" value="DNA-binding pseudobarrel domain"/>
    <property type="match status" value="1"/>
</dbReference>
<evidence type="ECO:0000256" key="3">
    <source>
        <dbReference type="ARBA" id="ARBA00023125"/>
    </source>
</evidence>
<proteinExistence type="predicted"/>
<dbReference type="Proteomes" id="UP001190926">
    <property type="component" value="Unassembled WGS sequence"/>
</dbReference>
<dbReference type="AlphaFoldDB" id="A0AAD4ISY5"/>
<dbReference type="InterPro" id="IPR015300">
    <property type="entry name" value="DNA-bd_pseudobarrel_sf"/>
</dbReference>
<comment type="subcellular location">
    <subcellularLocation>
        <location evidence="1">Nucleus</location>
    </subcellularLocation>
</comment>
<keyword evidence="3" id="KW-0238">DNA-binding</keyword>
<dbReference type="GO" id="GO:0003677">
    <property type="term" value="F:DNA binding"/>
    <property type="evidence" value="ECO:0007669"/>
    <property type="project" value="UniProtKB-KW"/>
</dbReference>
<evidence type="ECO:0000259" key="6">
    <source>
        <dbReference type="PROSITE" id="PS50863"/>
    </source>
</evidence>
<dbReference type="SMART" id="SM01019">
    <property type="entry name" value="B3"/>
    <property type="match status" value="1"/>
</dbReference>
<evidence type="ECO:0000256" key="2">
    <source>
        <dbReference type="ARBA" id="ARBA00023015"/>
    </source>
</evidence>
<protein>
    <recommendedName>
        <fullName evidence="6">TF-B3 domain-containing protein</fullName>
    </recommendedName>
</protein>
<evidence type="ECO:0000313" key="7">
    <source>
        <dbReference type="EMBL" id="KAH6821008.1"/>
    </source>
</evidence>
<keyword evidence="2" id="KW-0805">Transcription regulation</keyword>
<accession>A0AAD4ISY5</accession>
<evidence type="ECO:0000256" key="1">
    <source>
        <dbReference type="ARBA" id="ARBA00004123"/>
    </source>
</evidence>
<organism evidence="7 8">
    <name type="scientific">Perilla frutescens var. hirtella</name>
    <name type="common">Perilla citriodora</name>
    <name type="synonym">Perilla setoyensis</name>
    <dbReference type="NCBI Taxonomy" id="608512"/>
    <lineage>
        <taxon>Eukaryota</taxon>
        <taxon>Viridiplantae</taxon>
        <taxon>Streptophyta</taxon>
        <taxon>Embryophyta</taxon>
        <taxon>Tracheophyta</taxon>
        <taxon>Spermatophyta</taxon>
        <taxon>Magnoliopsida</taxon>
        <taxon>eudicotyledons</taxon>
        <taxon>Gunneridae</taxon>
        <taxon>Pentapetalae</taxon>
        <taxon>asterids</taxon>
        <taxon>lamiids</taxon>
        <taxon>Lamiales</taxon>
        <taxon>Lamiaceae</taxon>
        <taxon>Nepetoideae</taxon>
        <taxon>Elsholtzieae</taxon>
        <taxon>Perilla</taxon>
    </lineage>
</organism>
<evidence type="ECO:0000256" key="5">
    <source>
        <dbReference type="ARBA" id="ARBA00023242"/>
    </source>
</evidence>
<feature type="domain" description="TF-B3" evidence="6">
    <location>
        <begin position="10"/>
        <end position="106"/>
    </location>
</feature>
<evidence type="ECO:0000256" key="4">
    <source>
        <dbReference type="ARBA" id="ARBA00023163"/>
    </source>
</evidence>
<dbReference type="SUPFAM" id="SSF101936">
    <property type="entry name" value="DNA-binding pseudobarrel domain"/>
    <property type="match status" value="1"/>
</dbReference>
<comment type="caution">
    <text evidence="7">The sequence shown here is derived from an EMBL/GenBank/DDBJ whole genome shotgun (WGS) entry which is preliminary data.</text>
</comment>
<gene>
    <name evidence="7" type="ORF">C2S53_019964</name>
</gene>
<name>A0AAD4ISY5_PERFH</name>
<dbReference type="Pfam" id="PF02362">
    <property type="entry name" value="B3"/>
    <property type="match status" value="1"/>
</dbReference>
<dbReference type="EMBL" id="SDAM02002858">
    <property type="protein sequence ID" value="KAH6821008.1"/>
    <property type="molecule type" value="Genomic_DNA"/>
</dbReference>
<dbReference type="CDD" id="cd10017">
    <property type="entry name" value="B3_DNA"/>
    <property type="match status" value="1"/>
</dbReference>
<keyword evidence="4" id="KW-0804">Transcription</keyword>
<dbReference type="PROSITE" id="PS50863">
    <property type="entry name" value="B3"/>
    <property type="match status" value="1"/>
</dbReference>